<sequence length="230" mass="25218">MDIGEIISDSISYPSQDWKKVIILGILTIISILIIPVFLVMGYFFRILKSSIAGFDELPDFDEWGEMFIDGLKIFVVQFVYLLIPLIVMFIGAWASIASMSVTEAGSLANPTLAFGLIGGTAIIGIILAILFELIGSIAVANMALNDSEFGAAFRFSEILEKISMIGWGKYIVWYIVMIIVTFIGGIIASVLQVIPFIGMIIALLVVYPYITMFSARSLALLFGSTVEME</sequence>
<feature type="transmembrane region" description="Helical" evidence="1">
    <location>
        <begin position="117"/>
        <end position="145"/>
    </location>
</feature>
<keyword evidence="5" id="KW-1185">Reference proteome</keyword>
<feature type="transmembrane region" description="Helical" evidence="1">
    <location>
        <begin position="21"/>
        <end position="45"/>
    </location>
</feature>
<accession>A0A089ZAE7</accession>
<dbReference type="OrthoDB" id="107590at2157"/>
<organism evidence="2 4">
    <name type="scientific">Methanobacterium formicicum</name>
    <dbReference type="NCBI Taxonomy" id="2162"/>
    <lineage>
        <taxon>Archaea</taxon>
        <taxon>Methanobacteriati</taxon>
        <taxon>Methanobacteriota</taxon>
        <taxon>Methanomada group</taxon>
        <taxon>Methanobacteria</taxon>
        <taxon>Methanobacteriales</taxon>
        <taxon>Methanobacteriaceae</taxon>
        <taxon>Methanobacterium</taxon>
    </lineage>
</organism>
<dbReference type="InterPro" id="IPR025098">
    <property type="entry name" value="DUF4013"/>
</dbReference>
<evidence type="ECO:0000313" key="4">
    <source>
        <dbReference type="Proteomes" id="UP000029661"/>
    </source>
</evidence>
<dbReference type="KEGG" id="mfc:BRM9_0964"/>
<dbReference type="RefSeq" id="WP_048085015.1">
    <property type="nucleotide sequence ID" value="NZ_CP006933.1"/>
</dbReference>
<feature type="transmembrane region" description="Helical" evidence="1">
    <location>
        <begin position="166"/>
        <end position="188"/>
    </location>
</feature>
<evidence type="ECO:0000313" key="2">
    <source>
        <dbReference type="EMBL" id="AIS31781.1"/>
    </source>
</evidence>
<evidence type="ECO:0000256" key="1">
    <source>
        <dbReference type="SAM" id="Phobius"/>
    </source>
</evidence>
<reference evidence="2" key="1">
    <citation type="submission" date="2013-12" db="EMBL/GenBank/DDBJ databases">
        <title>The complete genome sequence of Methanobacterium sp. BRM9.</title>
        <authorList>
            <consortium name="Pastoral Greenhouse Gas Research Consortium"/>
            <person name="Kelly W.J."/>
            <person name="Leahy S.C."/>
            <person name="Perry R."/>
            <person name="Li D."/>
            <person name="Altermann E."/>
            <person name="Lambie S.C."/>
            <person name="Attwood G.T."/>
        </authorList>
    </citation>
    <scope>NUCLEOTIDE SEQUENCE [LARGE SCALE GENOMIC DNA]</scope>
    <source>
        <strain evidence="2">BRM9</strain>
    </source>
</reference>
<dbReference type="Proteomes" id="UP000029661">
    <property type="component" value="Chromosome"/>
</dbReference>
<evidence type="ECO:0000313" key="5">
    <source>
        <dbReference type="Proteomes" id="UP000062768"/>
    </source>
</evidence>
<keyword evidence="1" id="KW-0472">Membrane</keyword>
<dbReference type="STRING" id="2162.BRM9_0964"/>
<dbReference type="Proteomes" id="UP000062768">
    <property type="component" value="Chromosome I"/>
</dbReference>
<protein>
    <recommendedName>
        <fullName evidence="6">DUF4013 domain-containing protein</fullName>
    </recommendedName>
</protein>
<reference evidence="3" key="2">
    <citation type="submission" date="2014-09" db="EMBL/GenBank/DDBJ databases">
        <authorList>
            <person name="Bishop-Lilly K.A."/>
            <person name="Broomall S.M."/>
            <person name="Chain P.S."/>
            <person name="Chertkov O."/>
            <person name="Coyne S.R."/>
            <person name="Daligault H.E."/>
            <person name="Davenport K.W."/>
            <person name="Erkkila T."/>
            <person name="Frey K.G."/>
            <person name="Gibbons H.S."/>
            <person name="Gu W."/>
            <person name="Jaissle J."/>
            <person name="Johnson S.L."/>
            <person name="Koroleva G.I."/>
            <person name="Ladner J.T."/>
            <person name="Lo C.-C."/>
            <person name="Minogue T.D."/>
            <person name="Munk C."/>
            <person name="Palacios G.F."/>
            <person name="Redden C.L."/>
            <person name="Rosenzweig C.N."/>
            <person name="Scholz M.B."/>
            <person name="Teshima H."/>
            <person name="Xu Y."/>
        </authorList>
    </citation>
    <scope>NUCLEOTIDE SEQUENCE</scope>
    <source>
        <strain evidence="3">Mb9</strain>
    </source>
</reference>
<feature type="transmembrane region" description="Helical" evidence="1">
    <location>
        <begin position="194"/>
        <end position="211"/>
    </location>
</feature>
<gene>
    <name evidence="2" type="ORF">BRM9_0964</name>
    <name evidence="3" type="ORF">MB9_2018</name>
</gene>
<evidence type="ECO:0000313" key="3">
    <source>
        <dbReference type="EMBL" id="CEL25645.1"/>
    </source>
</evidence>
<evidence type="ECO:0008006" key="6">
    <source>
        <dbReference type="Google" id="ProtNLM"/>
    </source>
</evidence>
<dbReference type="PATRIC" id="fig|2162.10.peg.2096"/>
<dbReference type="Pfam" id="PF13197">
    <property type="entry name" value="DUF4013"/>
    <property type="match status" value="1"/>
</dbReference>
<dbReference type="EMBL" id="LN734822">
    <property type="protein sequence ID" value="CEL25645.1"/>
    <property type="molecule type" value="Genomic_DNA"/>
</dbReference>
<dbReference type="GeneID" id="26740251"/>
<name>A0A089ZAE7_METFO</name>
<dbReference type="AlphaFoldDB" id="A0A089ZAE7"/>
<feature type="transmembrane region" description="Helical" evidence="1">
    <location>
        <begin position="74"/>
        <end position="97"/>
    </location>
</feature>
<proteinExistence type="predicted"/>
<keyword evidence="1" id="KW-1133">Transmembrane helix</keyword>
<dbReference type="EMBL" id="CP006933">
    <property type="protein sequence ID" value="AIS31781.1"/>
    <property type="molecule type" value="Genomic_DNA"/>
</dbReference>
<keyword evidence="1" id="KW-0812">Transmembrane</keyword>